<evidence type="ECO:0000259" key="5">
    <source>
        <dbReference type="PROSITE" id="PS50111"/>
    </source>
</evidence>
<dbReference type="SMART" id="SM00304">
    <property type="entry name" value="HAMP"/>
    <property type="match status" value="1"/>
</dbReference>
<dbReference type="EMBL" id="PGTO01000023">
    <property type="protein sequence ID" value="RAU20448.1"/>
    <property type="molecule type" value="Genomic_DNA"/>
</dbReference>
<dbReference type="AlphaFoldDB" id="A0A364NTQ0"/>
<dbReference type="InterPro" id="IPR004090">
    <property type="entry name" value="Chemotax_Me-accpt_rcpt"/>
</dbReference>
<organism evidence="7 8">
    <name type="scientific">Paramagnetospirillum kuznetsovii</name>
    <dbReference type="NCBI Taxonomy" id="2053833"/>
    <lineage>
        <taxon>Bacteria</taxon>
        <taxon>Pseudomonadati</taxon>
        <taxon>Pseudomonadota</taxon>
        <taxon>Alphaproteobacteria</taxon>
        <taxon>Rhodospirillales</taxon>
        <taxon>Magnetospirillaceae</taxon>
        <taxon>Paramagnetospirillum</taxon>
    </lineage>
</organism>
<dbReference type="RefSeq" id="WP_112147084.1">
    <property type="nucleotide sequence ID" value="NZ_PGTO01000023.1"/>
</dbReference>
<dbReference type="Gene3D" id="1.10.287.950">
    <property type="entry name" value="Methyl-accepting chemotaxis protein"/>
    <property type="match status" value="1"/>
</dbReference>
<dbReference type="GO" id="GO:0016020">
    <property type="term" value="C:membrane"/>
    <property type="evidence" value="ECO:0007669"/>
    <property type="project" value="InterPro"/>
</dbReference>
<keyword evidence="4" id="KW-0472">Membrane</keyword>
<evidence type="ECO:0000259" key="6">
    <source>
        <dbReference type="PROSITE" id="PS50885"/>
    </source>
</evidence>
<comment type="similarity">
    <text evidence="2">Belongs to the methyl-accepting chemotaxis (MCP) protein family.</text>
</comment>
<dbReference type="GO" id="GO:0004888">
    <property type="term" value="F:transmembrane signaling receptor activity"/>
    <property type="evidence" value="ECO:0007669"/>
    <property type="project" value="InterPro"/>
</dbReference>
<dbReference type="InterPro" id="IPR004089">
    <property type="entry name" value="MCPsignal_dom"/>
</dbReference>
<dbReference type="InterPro" id="IPR003660">
    <property type="entry name" value="HAMP_dom"/>
</dbReference>
<feature type="domain" description="HAMP" evidence="6">
    <location>
        <begin position="214"/>
        <end position="266"/>
    </location>
</feature>
<dbReference type="Proteomes" id="UP000251075">
    <property type="component" value="Unassembled WGS sequence"/>
</dbReference>
<keyword evidence="8" id="KW-1185">Reference proteome</keyword>
<feature type="transmembrane region" description="Helical" evidence="4">
    <location>
        <begin position="193"/>
        <end position="212"/>
    </location>
</feature>
<dbReference type="GO" id="GO:0007165">
    <property type="term" value="P:signal transduction"/>
    <property type="evidence" value="ECO:0007669"/>
    <property type="project" value="UniProtKB-KW"/>
</dbReference>
<evidence type="ECO:0000313" key="8">
    <source>
        <dbReference type="Proteomes" id="UP000251075"/>
    </source>
</evidence>
<dbReference type="Gene3D" id="6.10.340.10">
    <property type="match status" value="1"/>
</dbReference>
<dbReference type="PROSITE" id="PS50885">
    <property type="entry name" value="HAMP"/>
    <property type="match status" value="1"/>
</dbReference>
<dbReference type="SUPFAM" id="SSF58104">
    <property type="entry name" value="Methyl-accepting chemotaxis protein (MCP) signaling domain"/>
    <property type="match status" value="1"/>
</dbReference>
<keyword evidence="1 3" id="KW-0807">Transducer</keyword>
<gene>
    <name evidence="7" type="ORF">CU669_18535</name>
</gene>
<dbReference type="Pfam" id="PF00015">
    <property type="entry name" value="MCPsignal"/>
    <property type="match status" value="1"/>
</dbReference>
<dbReference type="OrthoDB" id="3378718at2"/>
<proteinExistence type="inferred from homology"/>
<sequence>MKPALSFLTIKHKTYGSSAAGLGLVCLFIGIGIWAISGLSTRIDEMASANTAMHRHLHSDMMHDALRGDVMAALLASEQGDAEKALTIAADLVAHQETFRKDVAIGAGLAASPAIKSALAKLAPSMEAYVSFAGELVSLAFTDRPLALRRLPDFETAYGELEKHMEDASNVLEASVVRSRQLGAEEVAVSRQYYLSFGVLAFFATVVASVLATRSIVQPLEKCAAAFEAVRRDEIPQPIIYSAPDAIGAIAASVQAYYDEIRERKGLEQEKSVYRQQAEAERRETLRRLTADFENGIQRVIATVTDASKTMRTETTNLAGAAERTESDVACALGEAQTARAGTEQTSSDIQEMEASVSQANSRVADAAAVAAQASGRAESANRAVETLSEAVERVGEIVQLIGDIAAQTNLLALNASIEAARAGEAGKGFAVVANEVKNLSGQTARATDEVAGHIGEVRAATNDVVAAITGIFADISQVGSSTTEIVQAINRQHTAMGDIVRHVAEVRTATADLSVRMESVAVSSSTSMGVAAHVQGLSESLSQQMVDLDAAVKQFISLVNQTGASDEEKAAAADDDMELF</sequence>
<evidence type="ECO:0000256" key="3">
    <source>
        <dbReference type="PROSITE-ProRule" id="PRU00284"/>
    </source>
</evidence>
<dbReference type="PANTHER" id="PTHR32089:SF112">
    <property type="entry name" value="LYSOZYME-LIKE PROTEIN-RELATED"/>
    <property type="match status" value="1"/>
</dbReference>
<reference evidence="7 8" key="1">
    <citation type="submission" date="2017-11" db="EMBL/GenBank/DDBJ databases">
        <title>Draft genome sequence of magnetotactic bacterium Magnetospirillum kuznetsovii LBB-42.</title>
        <authorList>
            <person name="Grouzdev D.S."/>
            <person name="Rysina M.S."/>
            <person name="Baslerov R.V."/>
            <person name="Koziaeva V."/>
        </authorList>
    </citation>
    <scope>NUCLEOTIDE SEQUENCE [LARGE SCALE GENOMIC DNA]</scope>
    <source>
        <strain evidence="7 8">LBB-42</strain>
    </source>
</reference>
<dbReference type="SMART" id="SM00283">
    <property type="entry name" value="MA"/>
    <property type="match status" value="1"/>
</dbReference>
<keyword evidence="4" id="KW-0812">Transmembrane</keyword>
<dbReference type="GO" id="GO:0006935">
    <property type="term" value="P:chemotaxis"/>
    <property type="evidence" value="ECO:0007669"/>
    <property type="project" value="InterPro"/>
</dbReference>
<feature type="domain" description="Methyl-accepting transducer" evidence="5">
    <location>
        <begin position="307"/>
        <end position="529"/>
    </location>
</feature>
<feature type="transmembrane region" description="Helical" evidence="4">
    <location>
        <begin position="15"/>
        <end position="36"/>
    </location>
</feature>
<name>A0A364NTQ0_9PROT</name>
<keyword evidence="4" id="KW-1133">Transmembrane helix</keyword>
<dbReference type="PROSITE" id="PS50111">
    <property type="entry name" value="CHEMOTAXIS_TRANSDUC_2"/>
    <property type="match status" value="1"/>
</dbReference>
<protein>
    <recommendedName>
        <fullName evidence="9">Methyl-accepting chemotaxis protein</fullName>
    </recommendedName>
</protein>
<evidence type="ECO:0000256" key="4">
    <source>
        <dbReference type="SAM" id="Phobius"/>
    </source>
</evidence>
<comment type="caution">
    <text evidence="7">The sequence shown here is derived from an EMBL/GenBank/DDBJ whole genome shotgun (WGS) entry which is preliminary data.</text>
</comment>
<evidence type="ECO:0008006" key="9">
    <source>
        <dbReference type="Google" id="ProtNLM"/>
    </source>
</evidence>
<evidence type="ECO:0000256" key="1">
    <source>
        <dbReference type="ARBA" id="ARBA00023224"/>
    </source>
</evidence>
<accession>A0A364NTQ0</accession>
<evidence type="ECO:0000313" key="7">
    <source>
        <dbReference type="EMBL" id="RAU20448.1"/>
    </source>
</evidence>
<dbReference type="PRINTS" id="PR00260">
    <property type="entry name" value="CHEMTRNSDUCR"/>
</dbReference>
<evidence type="ECO:0000256" key="2">
    <source>
        <dbReference type="ARBA" id="ARBA00029447"/>
    </source>
</evidence>
<dbReference type="PANTHER" id="PTHR32089">
    <property type="entry name" value="METHYL-ACCEPTING CHEMOTAXIS PROTEIN MCPB"/>
    <property type="match status" value="1"/>
</dbReference>